<evidence type="ECO:0000313" key="3">
    <source>
        <dbReference type="Proteomes" id="UP000121920"/>
    </source>
</evidence>
<keyword evidence="1" id="KW-0812">Transmembrane</keyword>
<dbReference type="RefSeq" id="YP_007518333.1">
    <property type="nucleotide sequence ID" value="NC_020487.1"/>
</dbReference>
<dbReference type="KEGG" id="vg:15486138"/>
<dbReference type="Proteomes" id="UP000121920">
    <property type="component" value="Segment"/>
</dbReference>
<dbReference type="GeneID" id="15486138"/>
<reference evidence="2 3" key="1">
    <citation type="journal article" date="2011" name="PLoS Pathog.">
        <title>Cross-species transmission of a novel adenovirus associated with a fulminant pneumonia outbreak in a new world monkey colony.</title>
        <authorList>
            <person name="Chen E.C."/>
            <person name="Yagi S."/>
            <person name="Kelly K.R."/>
            <person name="Mendoza S.P."/>
            <person name="Maninger N."/>
            <person name="Rosenthal A."/>
            <person name="Spinner A."/>
            <person name="Bales K.L."/>
            <person name="Schnurr D.P."/>
            <person name="Lerche N.W."/>
            <person name="Chiu C.Y."/>
        </authorList>
    </citation>
    <scope>NUCLEOTIDE SEQUENCE [LARGE SCALE GENOMIC DNA]</scope>
</reference>
<protein>
    <submittedName>
        <fullName evidence="2">E3 CR1-gamma1</fullName>
    </submittedName>
</protein>
<dbReference type="EMBL" id="HQ913600">
    <property type="protein sequence ID" value="AEK98466.1"/>
    <property type="molecule type" value="Genomic_DNA"/>
</dbReference>
<evidence type="ECO:0000313" key="2">
    <source>
        <dbReference type="EMBL" id="AEK98466.1"/>
    </source>
</evidence>
<name>G0ZAJ5_9ADEN</name>
<sequence>MPRPSVILTAVTVLPVLCSLVALSASNSLQGTCLPSWAGLLAFALLNITCLLSTLCFFFSLAQLIDYARFRRNHRLNREAGPAVINLINLPRAQP</sequence>
<keyword evidence="1" id="KW-0472">Membrane</keyword>
<proteinExistence type="predicted"/>
<keyword evidence="3" id="KW-1185">Reference proteome</keyword>
<keyword evidence="1" id="KW-1133">Transmembrane helix</keyword>
<accession>G0ZAJ5</accession>
<feature type="transmembrane region" description="Helical" evidence="1">
    <location>
        <begin position="41"/>
        <end position="65"/>
    </location>
</feature>
<evidence type="ECO:0000256" key="1">
    <source>
        <dbReference type="SAM" id="Phobius"/>
    </source>
</evidence>
<organism evidence="2 3">
    <name type="scientific">titi monkey adenovirus 1</name>
    <dbReference type="NCBI Taxonomy" id="3123084"/>
    <lineage>
        <taxon>Viruses</taxon>
        <taxon>Varidnaviria</taxon>
        <taxon>Bamfordvirae</taxon>
        <taxon>Preplasmiviricota</taxon>
        <taxon>Polisuviricotina</taxon>
        <taxon>Pharingeaviricetes</taxon>
        <taxon>Rowavirales</taxon>
        <taxon>Adenoviridae</taxon>
        <taxon>Mastadenovirus</taxon>
        <taxon>Mastadenovirus simuli</taxon>
        <taxon>Platyrrhini mastadenovirus A</taxon>
    </lineage>
</organism>